<evidence type="ECO:0000313" key="6">
    <source>
        <dbReference type="EMBL" id="MBP3964950.1"/>
    </source>
</evidence>
<dbReference type="InterPro" id="IPR043128">
    <property type="entry name" value="Rev_trsase/Diguanyl_cyclase"/>
</dbReference>
<evidence type="ECO:0000256" key="1">
    <source>
        <dbReference type="SAM" id="Coils"/>
    </source>
</evidence>
<dbReference type="Proteomes" id="UP000673394">
    <property type="component" value="Unassembled WGS sequence"/>
</dbReference>
<dbReference type="InterPro" id="IPR035919">
    <property type="entry name" value="EAL_sf"/>
</dbReference>
<dbReference type="EMBL" id="JAGKSP010000008">
    <property type="protein sequence ID" value="MBP3964950.1"/>
    <property type="molecule type" value="Genomic_DNA"/>
</dbReference>
<dbReference type="Pfam" id="PF03924">
    <property type="entry name" value="CHASE"/>
    <property type="match status" value="1"/>
</dbReference>
<keyword evidence="1" id="KW-0175">Coiled coil</keyword>
<sequence>MYNLNDDSQLKYTTPRKTWFILFLSALLLGSCFWWITSAYSRWLHKEVYHDASVELAANASSLTLSLERRLLLSDGLKAFVDTSLMDSQHRLDSNHFNSFAKSFIGPIQGIRNLSVYPGGIAKFVYPLKGNESVIGLDLFKHANPDIRENALRTQHLNVKTIFGPFELTQGGLGLLSRQSIFVQREFWGFVSIVLDVPPILEEAGLTKVNKGIDLAVKAGKNVIYGDPGLYERSPLLENVYLAEGSWEIAALPNKAKLNAIDTKVQIIQLIFLLALILLIYLIYIQLTQKHKLQVMVNERTNNLTRANQQLEATYEELIATEDELRTQYRLLEGTEQTLRQMAYRDTVTGLNNRIFFQERLEEIVLTAGSKNRRFALLFIDLDQFKLINDTLGHSYGDLLLKEVGERMTMLLTKGESFSRIGGDEFTIILPYLKDLAHLHHMAQQVVNLFQQPFVLQGMEYYVTASIGVTVFPEHSDDAELLMKYADAAMYRAKEEGKNNYRIYDDTLNADVQEKIYIKNSLRRALENKEFEIYYQPQLEIKTRKIIGLEALIRWNHPKRGQIPPSIFIPIAEECGLIEPIGEWVLRTVCAQSKVWQNAGAEPIRVAVNLSARQFNQRNKLTELIKSILAETGLDPAYLELEITENLAMQDENAAALQELRNLNITISIDDFGTHYSSLSYLKRLPIDKIKIDRSFVNGISKEPKDEAIILAIMLMASHLGLTIIAEGVETPDQLFFLQQNHCHDIQGFLYYPPQQADTILRILNSHSPDSLLTAEKK</sequence>
<feature type="domain" description="GGDEF" evidence="5">
    <location>
        <begin position="373"/>
        <end position="506"/>
    </location>
</feature>
<dbReference type="InterPro" id="IPR029787">
    <property type="entry name" value="Nucleotide_cyclase"/>
</dbReference>
<evidence type="ECO:0000259" key="5">
    <source>
        <dbReference type="PROSITE" id="PS50887"/>
    </source>
</evidence>
<dbReference type="PANTHER" id="PTHR44757">
    <property type="entry name" value="DIGUANYLATE CYCLASE DGCP"/>
    <property type="match status" value="1"/>
</dbReference>
<dbReference type="PANTHER" id="PTHR44757:SF2">
    <property type="entry name" value="BIOFILM ARCHITECTURE MAINTENANCE PROTEIN MBAA"/>
    <property type="match status" value="1"/>
</dbReference>
<feature type="domain" description="CHASE" evidence="3">
    <location>
        <begin position="124"/>
        <end position="210"/>
    </location>
</feature>
<dbReference type="Gene3D" id="3.20.20.450">
    <property type="entry name" value="EAL domain"/>
    <property type="match status" value="1"/>
</dbReference>
<organism evidence="6 7">
    <name type="scientific">Paenibacillus lignilyticus</name>
    <dbReference type="NCBI Taxonomy" id="1172615"/>
    <lineage>
        <taxon>Bacteria</taxon>
        <taxon>Bacillati</taxon>
        <taxon>Bacillota</taxon>
        <taxon>Bacilli</taxon>
        <taxon>Bacillales</taxon>
        <taxon>Paenibacillaceae</taxon>
        <taxon>Paenibacillus</taxon>
    </lineage>
</organism>
<name>A0ABS5CGE5_9BACL</name>
<keyword evidence="2" id="KW-0472">Membrane</keyword>
<keyword evidence="2" id="KW-0812">Transmembrane</keyword>
<comment type="caution">
    <text evidence="6">The sequence shown here is derived from an EMBL/GenBank/DDBJ whole genome shotgun (WGS) entry which is preliminary data.</text>
</comment>
<dbReference type="Pfam" id="PF00563">
    <property type="entry name" value="EAL"/>
    <property type="match status" value="1"/>
</dbReference>
<feature type="transmembrane region" description="Helical" evidence="2">
    <location>
        <begin position="267"/>
        <end position="287"/>
    </location>
</feature>
<keyword evidence="7" id="KW-1185">Reference proteome</keyword>
<dbReference type="RefSeq" id="WP_210660992.1">
    <property type="nucleotide sequence ID" value="NZ_JAGKSP010000008.1"/>
</dbReference>
<dbReference type="PROSITE" id="PS50839">
    <property type="entry name" value="CHASE"/>
    <property type="match status" value="1"/>
</dbReference>
<evidence type="ECO:0000256" key="2">
    <source>
        <dbReference type="SAM" id="Phobius"/>
    </source>
</evidence>
<dbReference type="CDD" id="cd01948">
    <property type="entry name" value="EAL"/>
    <property type="match status" value="1"/>
</dbReference>
<accession>A0ABS5CGE5</accession>
<proteinExistence type="predicted"/>
<dbReference type="PROSITE" id="PS50887">
    <property type="entry name" value="GGDEF"/>
    <property type="match status" value="1"/>
</dbReference>
<gene>
    <name evidence="6" type="ORF">I8J30_19685</name>
</gene>
<dbReference type="Gene3D" id="3.30.70.270">
    <property type="match status" value="1"/>
</dbReference>
<evidence type="ECO:0000259" key="3">
    <source>
        <dbReference type="PROSITE" id="PS50839"/>
    </source>
</evidence>
<dbReference type="NCBIfam" id="TIGR00254">
    <property type="entry name" value="GGDEF"/>
    <property type="match status" value="1"/>
</dbReference>
<dbReference type="InterPro" id="IPR000160">
    <property type="entry name" value="GGDEF_dom"/>
</dbReference>
<protein>
    <submittedName>
        <fullName evidence="6">EAL domain-containing protein</fullName>
    </submittedName>
</protein>
<dbReference type="PROSITE" id="PS50883">
    <property type="entry name" value="EAL"/>
    <property type="match status" value="1"/>
</dbReference>
<keyword evidence="2" id="KW-1133">Transmembrane helix</keyword>
<feature type="domain" description="EAL" evidence="4">
    <location>
        <begin position="515"/>
        <end position="768"/>
    </location>
</feature>
<dbReference type="InterPro" id="IPR006189">
    <property type="entry name" value="CHASE_dom"/>
</dbReference>
<evidence type="ECO:0000259" key="4">
    <source>
        <dbReference type="PROSITE" id="PS50883"/>
    </source>
</evidence>
<dbReference type="SUPFAM" id="SSF55073">
    <property type="entry name" value="Nucleotide cyclase"/>
    <property type="match status" value="1"/>
</dbReference>
<dbReference type="SMART" id="SM00052">
    <property type="entry name" value="EAL"/>
    <property type="match status" value="1"/>
</dbReference>
<dbReference type="SMART" id="SM00267">
    <property type="entry name" value="GGDEF"/>
    <property type="match status" value="1"/>
</dbReference>
<dbReference type="CDD" id="cd01949">
    <property type="entry name" value="GGDEF"/>
    <property type="match status" value="1"/>
</dbReference>
<dbReference type="Pfam" id="PF00990">
    <property type="entry name" value="GGDEF"/>
    <property type="match status" value="1"/>
</dbReference>
<evidence type="ECO:0000313" key="7">
    <source>
        <dbReference type="Proteomes" id="UP000673394"/>
    </source>
</evidence>
<reference evidence="6 7" key="1">
    <citation type="submission" date="2021-04" db="EMBL/GenBank/DDBJ databases">
        <title>Paenibacillus sp. DLE-14 whole genome sequence.</title>
        <authorList>
            <person name="Ham Y.J."/>
        </authorList>
    </citation>
    <scope>NUCLEOTIDE SEQUENCE [LARGE SCALE GENOMIC DNA]</scope>
    <source>
        <strain evidence="6 7">DLE-14</strain>
    </source>
</reference>
<dbReference type="SUPFAM" id="SSF141868">
    <property type="entry name" value="EAL domain-like"/>
    <property type="match status" value="1"/>
</dbReference>
<feature type="coiled-coil region" evidence="1">
    <location>
        <begin position="297"/>
        <end position="328"/>
    </location>
</feature>
<dbReference type="SMART" id="SM01079">
    <property type="entry name" value="CHASE"/>
    <property type="match status" value="1"/>
</dbReference>
<feature type="transmembrane region" description="Helical" evidence="2">
    <location>
        <begin position="20"/>
        <end position="37"/>
    </location>
</feature>
<dbReference type="InterPro" id="IPR052155">
    <property type="entry name" value="Biofilm_reg_signaling"/>
</dbReference>
<dbReference type="InterPro" id="IPR001633">
    <property type="entry name" value="EAL_dom"/>
</dbReference>